<comment type="caution">
    <text evidence="2">The sequence shown here is derived from an EMBL/GenBank/DDBJ whole genome shotgun (WGS) entry which is preliminary data.</text>
</comment>
<gene>
    <name evidence="2" type="ORF">GCM10011360_32250</name>
</gene>
<dbReference type="EMBL" id="BMFJ01000002">
    <property type="protein sequence ID" value="GGE42367.1"/>
    <property type="molecule type" value="Genomic_DNA"/>
</dbReference>
<evidence type="ECO:0000313" key="2">
    <source>
        <dbReference type="EMBL" id="GGE42367.1"/>
    </source>
</evidence>
<keyword evidence="1" id="KW-0812">Transmembrane</keyword>
<feature type="transmembrane region" description="Helical" evidence="1">
    <location>
        <begin position="6"/>
        <end position="25"/>
    </location>
</feature>
<evidence type="ECO:0000313" key="3">
    <source>
        <dbReference type="Proteomes" id="UP000612855"/>
    </source>
</evidence>
<dbReference type="Proteomes" id="UP000612855">
    <property type="component" value="Unassembled WGS sequence"/>
</dbReference>
<name>A0A917ADI5_9RHOB</name>
<protein>
    <submittedName>
        <fullName evidence="2">Uncharacterized protein</fullName>
    </submittedName>
</protein>
<reference evidence="3" key="1">
    <citation type="journal article" date="2019" name="Int. J. Syst. Evol. Microbiol.">
        <title>The Global Catalogue of Microorganisms (GCM) 10K type strain sequencing project: providing services to taxonomists for standard genome sequencing and annotation.</title>
        <authorList>
            <consortium name="The Broad Institute Genomics Platform"/>
            <consortium name="The Broad Institute Genome Sequencing Center for Infectious Disease"/>
            <person name="Wu L."/>
            <person name="Ma J."/>
        </authorList>
    </citation>
    <scope>NUCLEOTIDE SEQUENCE [LARGE SCALE GENOMIC DNA]</scope>
    <source>
        <strain evidence="3">CGMCC 1.12664</strain>
    </source>
</reference>
<accession>A0A917ADI5</accession>
<organism evidence="2 3">
    <name type="scientific">Primorskyibacter flagellatus</name>
    <dbReference type="NCBI Taxonomy" id="1387277"/>
    <lineage>
        <taxon>Bacteria</taxon>
        <taxon>Pseudomonadati</taxon>
        <taxon>Pseudomonadota</taxon>
        <taxon>Alphaproteobacteria</taxon>
        <taxon>Rhodobacterales</taxon>
        <taxon>Roseobacteraceae</taxon>
        <taxon>Primorskyibacter</taxon>
    </lineage>
</organism>
<sequence>MVVLSTSQTAVAFAMIGLLISALLLESNGPDTAFPAPAGTGCTVLVRVTVVGELGGYIVPPDTY</sequence>
<keyword evidence="3" id="KW-1185">Reference proteome</keyword>
<proteinExistence type="predicted"/>
<evidence type="ECO:0000256" key="1">
    <source>
        <dbReference type="SAM" id="Phobius"/>
    </source>
</evidence>
<dbReference type="AlphaFoldDB" id="A0A917ADI5"/>
<keyword evidence="1" id="KW-1133">Transmembrane helix</keyword>
<keyword evidence="1" id="KW-0472">Membrane</keyword>